<evidence type="ECO:0000313" key="2">
    <source>
        <dbReference type="EMBL" id="CAK7935110.1"/>
    </source>
</evidence>
<dbReference type="Proteomes" id="UP001162060">
    <property type="component" value="Unassembled WGS sequence"/>
</dbReference>
<dbReference type="EMBL" id="CAKLBY020000221">
    <property type="protein sequence ID" value="CAK7935110.1"/>
    <property type="molecule type" value="Genomic_DNA"/>
</dbReference>
<comment type="caution">
    <text evidence="2">The sequence shown here is derived from an EMBL/GenBank/DDBJ whole genome shotgun (WGS) entry which is preliminary data.</text>
</comment>
<name>A0AAV1UKY6_9STRA</name>
<accession>A0AAV1UKY6</accession>
<organism evidence="2 3">
    <name type="scientific">Peronospora matthiolae</name>
    <dbReference type="NCBI Taxonomy" id="2874970"/>
    <lineage>
        <taxon>Eukaryota</taxon>
        <taxon>Sar</taxon>
        <taxon>Stramenopiles</taxon>
        <taxon>Oomycota</taxon>
        <taxon>Peronosporomycetes</taxon>
        <taxon>Peronosporales</taxon>
        <taxon>Peronosporaceae</taxon>
        <taxon>Peronospora</taxon>
    </lineage>
</organism>
<feature type="region of interest" description="Disordered" evidence="1">
    <location>
        <begin position="187"/>
        <end position="230"/>
    </location>
</feature>
<evidence type="ECO:0000313" key="3">
    <source>
        <dbReference type="Proteomes" id="UP001162060"/>
    </source>
</evidence>
<gene>
    <name evidence="2" type="ORF">PM001_LOCUS20260</name>
</gene>
<sequence length="246" mass="26816">MAANFVRRDIYVIERRDGNDSEWSCWRYRPATINRHGRVVETEIAHPLPLLTCIDDIQAAKIDRPRLPTLILRVIERHYYACIHTEHESCALDCTDGPVPFGSEAAPGGLSFGSTPDPSLHLSSHGQHQSMVYRTSATSPTVDFPTTLVVHSPSTGASERQVTEASSLALIPERSLVVAHKGHITQGIARKRAHSPKSGSAAAATDVSIDTPADGTTKRDRVSAGPNPPLLLPLDVRIDQDEWPVV</sequence>
<reference evidence="2" key="1">
    <citation type="submission" date="2024-01" db="EMBL/GenBank/DDBJ databases">
        <authorList>
            <person name="Webb A."/>
        </authorList>
    </citation>
    <scope>NUCLEOTIDE SEQUENCE</scope>
    <source>
        <strain evidence="2">Pm1</strain>
    </source>
</reference>
<evidence type="ECO:0000256" key="1">
    <source>
        <dbReference type="SAM" id="MobiDB-lite"/>
    </source>
</evidence>
<dbReference type="AlphaFoldDB" id="A0AAV1UKY6"/>
<protein>
    <submittedName>
        <fullName evidence="2">Uncharacterized protein</fullName>
    </submittedName>
</protein>
<proteinExistence type="predicted"/>